<keyword evidence="3" id="KW-1185">Reference proteome</keyword>
<feature type="region of interest" description="Disordered" evidence="1">
    <location>
        <begin position="1"/>
        <end position="55"/>
    </location>
</feature>
<evidence type="ECO:0000313" key="3">
    <source>
        <dbReference type="Proteomes" id="UP000507245"/>
    </source>
</evidence>
<dbReference type="AlphaFoldDB" id="A0A6J5W547"/>
<evidence type="ECO:0000256" key="1">
    <source>
        <dbReference type="SAM" id="MobiDB-lite"/>
    </source>
</evidence>
<feature type="compositionally biased region" description="Polar residues" evidence="1">
    <location>
        <begin position="30"/>
        <end position="46"/>
    </location>
</feature>
<gene>
    <name evidence="2" type="ORF">ORAREDHAP_LOCUS6310</name>
</gene>
<sequence>MEETASGPSRVTNPAPSGTQAPPPAGPSLHPSSPGTQPSPISSTEQSRFDSVAIF</sequence>
<reference evidence="3" key="1">
    <citation type="journal article" date="2020" name="Genome Biol.">
        <title>Gamete binning: chromosome-level and haplotype-resolved genome assembly enabled by high-throughput single-cell sequencing of gamete genomes.</title>
        <authorList>
            <person name="Campoy J.A."/>
            <person name="Sun H."/>
            <person name="Goel M."/>
            <person name="Jiao W.-B."/>
            <person name="Folz-Donahue K."/>
            <person name="Wang N."/>
            <person name="Rubio M."/>
            <person name="Liu C."/>
            <person name="Kukat C."/>
            <person name="Ruiz D."/>
            <person name="Huettel B."/>
            <person name="Schneeberger K."/>
        </authorList>
    </citation>
    <scope>NUCLEOTIDE SEQUENCE [LARGE SCALE GENOMIC DNA]</scope>
    <source>
        <strain evidence="3">cv. Rojo Pasion</strain>
    </source>
</reference>
<dbReference type="EMBL" id="CAEKKB010000001">
    <property type="protein sequence ID" value="CAB4295072.1"/>
    <property type="molecule type" value="Genomic_DNA"/>
</dbReference>
<organism evidence="2 3">
    <name type="scientific">Prunus armeniaca</name>
    <name type="common">Apricot</name>
    <name type="synonym">Armeniaca vulgaris</name>
    <dbReference type="NCBI Taxonomy" id="36596"/>
    <lineage>
        <taxon>Eukaryota</taxon>
        <taxon>Viridiplantae</taxon>
        <taxon>Streptophyta</taxon>
        <taxon>Embryophyta</taxon>
        <taxon>Tracheophyta</taxon>
        <taxon>Spermatophyta</taxon>
        <taxon>Magnoliopsida</taxon>
        <taxon>eudicotyledons</taxon>
        <taxon>Gunneridae</taxon>
        <taxon>Pentapetalae</taxon>
        <taxon>rosids</taxon>
        <taxon>fabids</taxon>
        <taxon>Rosales</taxon>
        <taxon>Rosaceae</taxon>
        <taxon>Amygdaloideae</taxon>
        <taxon>Amygdaleae</taxon>
        <taxon>Prunus</taxon>
    </lineage>
</organism>
<dbReference type="Proteomes" id="UP000507245">
    <property type="component" value="Unassembled WGS sequence"/>
</dbReference>
<protein>
    <submittedName>
        <fullName evidence="2">Uncharacterized protein</fullName>
    </submittedName>
</protein>
<name>A0A6J5W547_PRUAR</name>
<proteinExistence type="predicted"/>
<feature type="compositionally biased region" description="Polar residues" evidence="1">
    <location>
        <begin position="1"/>
        <end position="20"/>
    </location>
</feature>
<evidence type="ECO:0000313" key="2">
    <source>
        <dbReference type="EMBL" id="CAB4295072.1"/>
    </source>
</evidence>
<accession>A0A6J5W547</accession>